<sequence>TSHPIALIFHVIFKTAALVTYMFSWLIVSDFILTFVIIILLLAFDFWTVKNVTGRLLVGLRWWNEIRDDGTNEWIFESRENRAVNTVDSRIFWMALYTAPILWVLLAILSILKLQASFFVVTLVAVSMSMANLVGYTQCEKVIVLFSRSMLRSMIKTLPLYLLTANRVYTIY</sequence>
<reference evidence="9 10" key="1">
    <citation type="submission" date="2009-12" db="EMBL/GenBank/DDBJ databases">
        <title>The draft genome of Batrachochytrium dendrobatidis.</title>
        <authorList>
            <consortium name="US DOE Joint Genome Institute (JGI-PGF)"/>
            <person name="Kuo A."/>
            <person name="Salamov A."/>
            <person name="Schmutz J."/>
            <person name="Lucas S."/>
            <person name="Pitluck S."/>
            <person name="Rosenblum E."/>
            <person name="Stajich J."/>
            <person name="Eisen M."/>
            <person name="Grigoriev I.V."/>
        </authorList>
    </citation>
    <scope>NUCLEOTIDE SEQUENCE [LARGE SCALE GENOMIC DNA]</scope>
    <source>
        <strain evidence="10">JAM81 / FGSC 10211</strain>
    </source>
</reference>
<keyword evidence="5 8" id="KW-0812">Transmembrane</keyword>
<evidence type="ECO:0000256" key="7">
    <source>
        <dbReference type="ARBA" id="ARBA00023136"/>
    </source>
</evidence>
<evidence type="ECO:0000256" key="8">
    <source>
        <dbReference type="RuleBase" id="RU361206"/>
    </source>
</evidence>
<evidence type="ECO:0000256" key="5">
    <source>
        <dbReference type="ARBA" id="ARBA00022692"/>
    </source>
</evidence>
<evidence type="ECO:0000256" key="3">
    <source>
        <dbReference type="ARBA" id="ARBA00005467"/>
    </source>
</evidence>
<dbReference type="Pfam" id="PF05832">
    <property type="entry name" value="DUF846"/>
    <property type="match status" value="1"/>
</dbReference>
<keyword evidence="8" id="KW-0333">Golgi apparatus</keyword>
<dbReference type="EMBL" id="GL882882">
    <property type="protein sequence ID" value="EGF81200.1"/>
    <property type="molecule type" value="Genomic_DNA"/>
</dbReference>
<organism evidence="9 10">
    <name type="scientific">Batrachochytrium dendrobatidis (strain JAM81 / FGSC 10211)</name>
    <name type="common">Frog chytrid fungus</name>
    <dbReference type="NCBI Taxonomy" id="684364"/>
    <lineage>
        <taxon>Eukaryota</taxon>
        <taxon>Fungi</taxon>
        <taxon>Fungi incertae sedis</taxon>
        <taxon>Chytridiomycota</taxon>
        <taxon>Chytridiomycota incertae sedis</taxon>
        <taxon>Chytridiomycetes</taxon>
        <taxon>Rhizophydiales</taxon>
        <taxon>Rhizophydiales incertae sedis</taxon>
        <taxon>Batrachochytrium</taxon>
    </lineage>
</organism>
<accession>F4P040</accession>
<dbReference type="RefSeq" id="XP_006677724.1">
    <property type="nucleotide sequence ID" value="XM_006677661.1"/>
</dbReference>
<dbReference type="PANTHER" id="PTHR13019">
    <property type="entry name" value="GOLGI APPARATUS MEMBRANE PROTEIN TVP23"/>
    <property type="match status" value="1"/>
</dbReference>
<dbReference type="OrthoDB" id="2151161at2759"/>
<evidence type="ECO:0000313" key="10">
    <source>
        <dbReference type="Proteomes" id="UP000007241"/>
    </source>
</evidence>
<dbReference type="HOGENOM" id="CLU_074845_2_1_1"/>
<feature type="transmembrane region" description="Helical" evidence="8">
    <location>
        <begin position="91"/>
        <end position="112"/>
    </location>
</feature>
<dbReference type="OMA" id="KMIWWID"/>
<evidence type="ECO:0000256" key="2">
    <source>
        <dbReference type="ARBA" id="ARBA00004141"/>
    </source>
</evidence>
<comment type="function">
    <text evidence="1 8">Golgi membrane protein involved in vesicular trafficking.</text>
</comment>
<evidence type="ECO:0000256" key="6">
    <source>
        <dbReference type="ARBA" id="ARBA00022989"/>
    </source>
</evidence>
<evidence type="ECO:0000313" key="9">
    <source>
        <dbReference type="EMBL" id="EGF81200.1"/>
    </source>
</evidence>
<dbReference type="FunCoup" id="F4P040">
    <property type="interactions" value="148"/>
</dbReference>
<dbReference type="STRING" id="684364.F4P040"/>
<dbReference type="GeneID" id="18236459"/>
<dbReference type="PANTHER" id="PTHR13019:SF7">
    <property type="entry name" value="GOLGI APPARATUS MEMBRANE PROTEIN TVP23"/>
    <property type="match status" value="1"/>
</dbReference>
<feature type="transmembrane region" description="Helical" evidence="8">
    <location>
        <begin position="7"/>
        <end position="25"/>
    </location>
</feature>
<feature type="transmembrane region" description="Helical" evidence="8">
    <location>
        <begin position="31"/>
        <end position="49"/>
    </location>
</feature>
<feature type="non-terminal residue" evidence="9">
    <location>
        <position position="1"/>
    </location>
</feature>
<dbReference type="InParanoid" id="F4P040"/>
<keyword evidence="7 8" id="KW-0472">Membrane</keyword>
<gene>
    <name evidence="9" type="ORF">BATDEDRAFT_10465</name>
</gene>
<evidence type="ECO:0000256" key="4">
    <source>
        <dbReference type="ARBA" id="ARBA00013603"/>
    </source>
</evidence>
<dbReference type="GO" id="GO:0016192">
    <property type="term" value="P:vesicle-mediated transport"/>
    <property type="evidence" value="ECO:0000318"/>
    <property type="project" value="GO_Central"/>
</dbReference>
<comment type="subcellular location">
    <subcellularLocation>
        <location evidence="8">Golgi apparatus membrane</location>
        <topology evidence="8">Multi-pass membrane protein</topology>
    </subcellularLocation>
    <subcellularLocation>
        <location evidence="2">Membrane</location>
        <topology evidence="2">Multi-pass membrane protein</topology>
    </subcellularLocation>
</comment>
<protein>
    <recommendedName>
        <fullName evidence="4 8">Golgi apparatus membrane protein TVP23</fullName>
    </recommendedName>
</protein>
<feature type="transmembrane region" description="Helical" evidence="8">
    <location>
        <begin position="118"/>
        <end position="146"/>
    </location>
</feature>
<dbReference type="Proteomes" id="UP000007241">
    <property type="component" value="Unassembled WGS sequence"/>
</dbReference>
<evidence type="ECO:0000256" key="1">
    <source>
        <dbReference type="ARBA" id="ARBA00003246"/>
    </source>
</evidence>
<proteinExistence type="inferred from homology"/>
<dbReference type="GO" id="GO:0009306">
    <property type="term" value="P:protein secretion"/>
    <property type="evidence" value="ECO:0000318"/>
    <property type="project" value="GO_Central"/>
</dbReference>
<name>F4P040_BATDJ</name>
<dbReference type="AlphaFoldDB" id="F4P040"/>
<keyword evidence="10" id="KW-1185">Reference proteome</keyword>
<dbReference type="InterPro" id="IPR008564">
    <property type="entry name" value="TVP23-like"/>
</dbReference>
<comment type="similarity">
    <text evidence="3 8">Belongs to the TVP23 family.</text>
</comment>
<dbReference type="GO" id="GO:0000139">
    <property type="term" value="C:Golgi membrane"/>
    <property type="evidence" value="ECO:0000318"/>
    <property type="project" value="GO_Central"/>
</dbReference>
<keyword evidence="6 8" id="KW-1133">Transmembrane helix</keyword>